<dbReference type="PANTHER" id="PTHR13271:SF47">
    <property type="entry name" value="ACTIN-HISTIDINE N-METHYLTRANSFERASE"/>
    <property type="match status" value="1"/>
</dbReference>
<dbReference type="VEuPathDB" id="FungiDB:CJI96_0002293"/>
<gene>
    <name evidence="5" type="ORF">QG37_00968</name>
</gene>
<dbReference type="VEuPathDB" id="FungiDB:CJJ07_003660"/>
<dbReference type="Proteomes" id="UP000037122">
    <property type="component" value="Unassembled WGS sequence"/>
</dbReference>
<dbReference type="AlphaFoldDB" id="A0A0L0P6U8"/>
<dbReference type="InterPro" id="IPR046341">
    <property type="entry name" value="SET_dom_sf"/>
</dbReference>
<dbReference type="PROSITE" id="PS50280">
    <property type="entry name" value="SET"/>
    <property type="match status" value="1"/>
</dbReference>
<name>A0A0L0P6U8_CANAR</name>
<comment type="caution">
    <text evidence="5">The sequence shown here is derived from an EMBL/GenBank/DDBJ whole genome shotgun (WGS) entry which is preliminary data.</text>
</comment>
<reference evidence="6" key="1">
    <citation type="journal article" date="2015" name="BMC Genomics">
        <title>Draft genome of a commonly misdiagnosed multidrug resistant pathogen Candida auris.</title>
        <authorList>
            <person name="Chatterjee S."/>
            <person name="Alampalli S.V."/>
            <person name="Nageshan R.K."/>
            <person name="Chettiar S.T."/>
            <person name="Joshi S."/>
            <person name="Tatu U.S."/>
        </authorList>
    </citation>
    <scope>NUCLEOTIDE SEQUENCE [LARGE SCALE GENOMIC DNA]</scope>
    <source>
        <strain evidence="6">6684</strain>
    </source>
</reference>
<dbReference type="GO" id="GO:0032259">
    <property type="term" value="P:methylation"/>
    <property type="evidence" value="ECO:0007669"/>
    <property type="project" value="UniProtKB-KW"/>
</dbReference>
<keyword evidence="1" id="KW-0489">Methyltransferase</keyword>
<evidence type="ECO:0000256" key="3">
    <source>
        <dbReference type="ARBA" id="ARBA00022691"/>
    </source>
</evidence>
<dbReference type="VEuPathDB" id="FungiDB:CJJ09_000346"/>
<dbReference type="CDD" id="cd19177">
    <property type="entry name" value="SET_SETD4"/>
    <property type="match status" value="1"/>
</dbReference>
<evidence type="ECO:0000313" key="6">
    <source>
        <dbReference type="Proteomes" id="UP000037122"/>
    </source>
</evidence>
<evidence type="ECO:0000259" key="4">
    <source>
        <dbReference type="PROSITE" id="PS50280"/>
    </source>
</evidence>
<dbReference type="Gene3D" id="3.90.1410.10">
    <property type="entry name" value="set domain protein methyltransferase, domain 1"/>
    <property type="match status" value="1"/>
</dbReference>
<sequence length="426" mass="48551">MRDFEARLNKLLTWINECVPTAGSAPFVSSRITVKNSPDSGRGLYAVDHIRALEKIVTIPHSLLLNYTTVMAHISKFAPFSLQEPYYGKVNVPSTPIDPVTEIYKTFSLDTLLRLLSFQLLGLYLVLEKRRGENSFWKPFLDMLPELDELSLAPIVWTILKHSEAEHLTRMLPRSTRKHTNDVVSRFENDYNRVSDFLGSATHISKEDFLWAWMCINSRCLYMEMPQKSDASDNFTLAPYVDFLNHLGNDECGIKIDAHGFHVLTSTPYKPDSELYFSYGPHSNEFLLCEYGFTLAYNKWNYVDISDLIMPLLRPQQVAFLKESGYYGDYTVNEQGASFRTEVALATLQENEPSASRKLKAFVDGVIDGLVYQSKSWRLLGQIMKKLIGDSDKKLASEFLSPEGRALATLYKDTKMIAEKTLKGLQ</sequence>
<protein>
    <recommendedName>
        <fullName evidence="4">SET domain-containing protein</fullName>
    </recommendedName>
</protein>
<evidence type="ECO:0000256" key="1">
    <source>
        <dbReference type="ARBA" id="ARBA00022603"/>
    </source>
</evidence>
<dbReference type="VEuPathDB" id="FungiDB:CJI97_003834"/>
<feature type="domain" description="SET" evidence="4">
    <location>
        <begin position="30"/>
        <end position="280"/>
    </location>
</feature>
<dbReference type="VEuPathDB" id="FungiDB:QG37_00968"/>
<dbReference type="InterPro" id="IPR001214">
    <property type="entry name" value="SET_dom"/>
</dbReference>
<accession>A0A0L0P6U8</accession>
<evidence type="ECO:0000256" key="2">
    <source>
        <dbReference type="ARBA" id="ARBA00022679"/>
    </source>
</evidence>
<dbReference type="SUPFAM" id="SSF82199">
    <property type="entry name" value="SET domain"/>
    <property type="match status" value="1"/>
</dbReference>
<dbReference type="Pfam" id="PF00856">
    <property type="entry name" value="SET"/>
    <property type="match status" value="1"/>
</dbReference>
<dbReference type="EMBL" id="LGST01000007">
    <property type="protein sequence ID" value="KNE02029.1"/>
    <property type="molecule type" value="Genomic_DNA"/>
</dbReference>
<keyword evidence="2" id="KW-0808">Transferase</keyword>
<dbReference type="VEuPathDB" id="FungiDB:B9J08_003762"/>
<evidence type="ECO:0000313" key="5">
    <source>
        <dbReference type="EMBL" id="KNE02029.1"/>
    </source>
</evidence>
<dbReference type="InterPro" id="IPR050600">
    <property type="entry name" value="SETD3_SETD6_MTase"/>
</dbReference>
<dbReference type="PANTHER" id="PTHR13271">
    <property type="entry name" value="UNCHARACTERIZED PUTATIVE METHYLTRANSFERASE"/>
    <property type="match status" value="1"/>
</dbReference>
<dbReference type="PIRSF" id="PIRSF027158">
    <property type="entry name" value="Lys_MTase_YDR198C_prd"/>
    <property type="match status" value="1"/>
</dbReference>
<dbReference type="InterPro" id="IPR016852">
    <property type="entry name" value="SET_MeTrfase"/>
</dbReference>
<dbReference type="InterPro" id="IPR044429">
    <property type="entry name" value="SETD4_SET"/>
</dbReference>
<organism evidence="5 6">
    <name type="scientific">Candidozyma auris</name>
    <name type="common">Yeast</name>
    <name type="synonym">Candida auris</name>
    <dbReference type="NCBI Taxonomy" id="498019"/>
    <lineage>
        <taxon>Eukaryota</taxon>
        <taxon>Fungi</taxon>
        <taxon>Dikarya</taxon>
        <taxon>Ascomycota</taxon>
        <taxon>Saccharomycotina</taxon>
        <taxon>Pichiomycetes</taxon>
        <taxon>Metschnikowiaceae</taxon>
        <taxon>Candidozyma</taxon>
    </lineage>
</organism>
<keyword evidence="3" id="KW-0949">S-adenosyl-L-methionine</keyword>
<proteinExistence type="predicted"/>
<dbReference type="GO" id="GO:0016279">
    <property type="term" value="F:protein-lysine N-methyltransferase activity"/>
    <property type="evidence" value="ECO:0007669"/>
    <property type="project" value="InterPro"/>
</dbReference>